<feature type="compositionally biased region" description="Pro residues" evidence="1">
    <location>
        <begin position="559"/>
        <end position="571"/>
    </location>
</feature>
<feature type="region of interest" description="Disordered" evidence="1">
    <location>
        <begin position="258"/>
        <end position="278"/>
    </location>
</feature>
<feature type="compositionally biased region" description="Basic and acidic residues" evidence="1">
    <location>
        <begin position="509"/>
        <end position="521"/>
    </location>
</feature>
<protein>
    <submittedName>
        <fullName evidence="2">Uncharacterized protein</fullName>
    </submittedName>
</protein>
<dbReference type="AlphaFoldDB" id="A0AAN6WNA7"/>
<gene>
    <name evidence="2" type="ORF">QBC35DRAFT_505928</name>
</gene>
<feature type="compositionally biased region" description="Low complexity" evidence="1">
    <location>
        <begin position="596"/>
        <end position="613"/>
    </location>
</feature>
<evidence type="ECO:0000313" key="2">
    <source>
        <dbReference type="EMBL" id="KAK4184456.1"/>
    </source>
</evidence>
<dbReference type="Proteomes" id="UP001302126">
    <property type="component" value="Unassembled WGS sequence"/>
</dbReference>
<feature type="compositionally biased region" description="Polar residues" evidence="1">
    <location>
        <begin position="344"/>
        <end position="360"/>
    </location>
</feature>
<proteinExistence type="predicted"/>
<evidence type="ECO:0000313" key="3">
    <source>
        <dbReference type="Proteomes" id="UP001302126"/>
    </source>
</evidence>
<dbReference type="EMBL" id="MU864488">
    <property type="protein sequence ID" value="KAK4184456.1"/>
    <property type="molecule type" value="Genomic_DNA"/>
</dbReference>
<feature type="region of interest" description="Disordered" evidence="1">
    <location>
        <begin position="337"/>
        <end position="370"/>
    </location>
</feature>
<accession>A0AAN6WNA7</accession>
<reference evidence="2" key="2">
    <citation type="submission" date="2023-05" db="EMBL/GenBank/DDBJ databases">
        <authorList>
            <consortium name="Lawrence Berkeley National Laboratory"/>
            <person name="Steindorff A."/>
            <person name="Hensen N."/>
            <person name="Bonometti L."/>
            <person name="Westerberg I."/>
            <person name="Brannstrom I.O."/>
            <person name="Guillou S."/>
            <person name="Cros-Aarteil S."/>
            <person name="Calhoun S."/>
            <person name="Haridas S."/>
            <person name="Kuo A."/>
            <person name="Mondo S."/>
            <person name="Pangilinan J."/>
            <person name="Riley R."/>
            <person name="Labutti K."/>
            <person name="Andreopoulos B."/>
            <person name="Lipzen A."/>
            <person name="Chen C."/>
            <person name="Yanf M."/>
            <person name="Daum C."/>
            <person name="Ng V."/>
            <person name="Clum A."/>
            <person name="Ohm R."/>
            <person name="Martin F."/>
            <person name="Silar P."/>
            <person name="Natvig D."/>
            <person name="Lalanne C."/>
            <person name="Gautier V."/>
            <person name="Ament-Velasquez S.L."/>
            <person name="Kruys A."/>
            <person name="Hutchinson M.I."/>
            <person name="Powell A.J."/>
            <person name="Barry K."/>
            <person name="Miller A.N."/>
            <person name="Grigoriev I.V."/>
            <person name="Debuchy R."/>
            <person name="Gladieux P."/>
            <person name="Thoren M.H."/>
            <person name="Johannesson H."/>
        </authorList>
    </citation>
    <scope>NUCLEOTIDE SEQUENCE</scope>
    <source>
        <strain evidence="2">PSN309</strain>
    </source>
</reference>
<evidence type="ECO:0000256" key="1">
    <source>
        <dbReference type="SAM" id="MobiDB-lite"/>
    </source>
</evidence>
<keyword evidence="3" id="KW-1185">Reference proteome</keyword>
<comment type="caution">
    <text evidence="2">The sequence shown here is derived from an EMBL/GenBank/DDBJ whole genome shotgun (WGS) entry which is preliminary data.</text>
</comment>
<organism evidence="2 3">
    <name type="scientific">Podospora australis</name>
    <dbReference type="NCBI Taxonomy" id="1536484"/>
    <lineage>
        <taxon>Eukaryota</taxon>
        <taxon>Fungi</taxon>
        <taxon>Dikarya</taxon>
        <taxon>Ascomycota</taxon>
        <taxon>Pezizomycotina</taxon>
        <taxon>Sordariomycetes</taxon>
        <taxon>Sordariomycetidae</taxon>
        <taxon>Sordariales</taxon>
        <taxon>Podosporaceae</taxon>
        <taxon>Podospora</taxon>
    </lineage>
</organism>
<reference evidence="2" key="1">
    <citation type="journal article" date="2023" name="Mol. Phylogenet. Evol.">
        <title>Genome-scale phylogeny and comparative genomics of the fungal order Sordariales.</title>
        <authorList>
            <person name="Hensen N."/>
            <person name="Bonometti L."/>
            <person name="Westerberg I."/>
            <person name="Brannstrom I.O."/>
            <person name="Guillou S."/>
            <person name="Cros-Aarteil S."/>
            <person name="Calhoun S."/>
            <person name="Haridas S."/>
            <person name="Kuo A."/>
            <person name="Mondo S."/>
            <person name="Pangilinan J."/>
            <person name="Riley R."/>
            <person name="LaButti K."/>
            <person name="Andreopoulos B."/>
            <person name="Lipzen A."/>
            <person name="Chen C."/>
            <person name="Yan M."/>
            <person name="Daum C."/>
            <person name="Ng V."/>
            <person name="Clum A."/>
            <person name="Steindorff A."/>
            <person name="Ohm R.A."/>
            <person name="Martin F."/>
            <person name="Silar P."/>
            <person name="Natvig D.O."/>
            <person name="Lalanne C."/>
            <person name="Gautier V."/>
            <person name="Ament-Velasquez S.L."/>
            <person name="Kruys A."/>
            <person name="Hutchinson M.I."/>
            <person name="Powell A.J."/>
            <person name="Barry K."/>
            <person name="Miller A.N."/>
            <person name="Grigoriev I.V."/>
            <person name="Debuchy R."/>
            <person name="Gladieux P."/>
            <person name="Hiltunen Thoren M."/>
            <person name="Johannesson H."/>
        </authorList>
    </citation>
    <scope>NUCLEOTIDE SEQUENCE</scope>
    <source>
        <strain evidence="2">PSN309</strain>
    </source>
</reference>
<feature type="region of interest" description="Disordered" evidence="1">
    <location>
        <begin position="508"/>
        <end position="635"/>
    </location>
</feature>
<feature type="compositionally biased region" description="Basic and acidic residues" evidence="1">
    <location>
        <begin position="259"/>
        <end position="269"/>
    </location>
</feature>
<sequence>MDGRRRQRALMEKKARFISVRHATSIISCNASECPNLPRFPAPPLRSPPPPPNPESTLPFALNGQASLDKFPYYRLRFPFDFSLSFWACIQEAVEIERKASDKPVLFGALTTLSYITYKSLFILPHFRHLTPRTPRLRKNSVPFTTMFGNLHGLIPAAPPIARVRPEDVPPPTPINFPRCQPQVPDTEQSHLGTAASGSARPAKPVTSLLQGIVRPTEISIAHLEALGVHVIPESTPEELIPNPAYIPDFAAWDGLSSEESHTRNESTRRRLNTGNFSPGCQTYLDRKRELSIPNEAAYRTVRRLPTIKGQSQARLGNAYEFYKHLELFTSYWEDTTKPPPASATDTNKPGETEAASNGESENDKSAEGGSAEVAYYRTSSGDKMPADYRAGMVSAFLKLVTYDFGCNVSAPRAEPRLMITSNAASKAPRRSHFASGCTFVFRSPTTREDARAGVVEGPIAAVSARHSTAFPPPRPDASTSQLVSAVDRDSVTDLARELVAALITAQHRAREGKKEKRLGEDAWWATKPRWGGGPGGPIGREIEMQSGADVTIGDKDAPPPPNTTTSPAPPSSAGGDPAVALPRRPFPDSAPSPFSRLTGSSRTSTSTENGSSKGSKRLKKDGTHPMYDNYRKVRPPASTWDKKARYSAIGRARGADYDDVFVVSMLFHHISVVRVRVPDQLLSVLEGNITDVDAKGDRSWGKLEVRRSPWFDLFLVEDRLKAMQLLWALLGWMMRGDDEGDGNVKDQSGDIKMSGA</sequence>
<name>A0AAN6WNA7_9PEZI</name>